<dbReference type="GO" id="GO:0001510">
    <property type="term" value="P:RNA methylation"/>
    <property type="evidence" value="ECO:0007669"/>
    <property type="project" value="InterPro"/>
</dbReference>
<name>A0A1W6NZL8_9RHOB</name>
<evidence type="ECO:0000256" key="2">
    <source>
        <dbReference type="ARBA" id="ARBA00022679"/>
    </source>
</evidence>
<dbReference type="Gene3D" id="3.30.70.1170">
    <property type="entry name" value="Sun protein, domain 3"/>
    <property type="match status" value="1"/>
</dbReference>
<dbReference type="CDD" id="cd02440">
    <property type="entry name" value="AdoMet_MTases"/>
    <property type="match status" value="1"/>
</dbReference>
<evidence type="ECO:0000256" key="5">
    <source>
        <dbReference type="PROSITE-ProRule" id="PRU01023"/>
    </source>
</evidence>
<evidence type="ECO:0000256" key="1">
    <source>
        <dbReference type="ARBA" id="ARBA00022603"/>
    </source>
</evidence>
<dbReference type="GO" id="GO:0003723">
    <property type="term" value="F:RNA binding"/>
    <property type="evidence" value="ECO:0007669"/>
    <property type="project" value="UniProtKB-UniRule"/>
</dbReference>
<dbReference type="STRING" id="92947.BVG79_01308"/>
<keyword evidence="2 5" id="KW-0808">Transferase</keyword>
<keyword evidence="1 5" id="KW-0489">Methyltransferase</keyword>
<evidence type="ECO:0000313" key="7">
    <source>
        <dbReference type="EMBL" id="ARO14654.1"/>
    </source>
</evidence>
<evidence type="ECO:0000259" key="6">
    <source>
        <dbReference type="PROSITE" id="PS51686"/>
    </source>
</evidence>
<dbReference type="EMBL" id="CP019937">
    <property type="protein sequence ID" value="ARO14654.1"/>
    <property type="molecule type" value="Genomic_DNA"/>
</dbReference>
<dbReference type="Pfam" id="PF01189">
    <property type="entry name" value="Methyltr_RsmB-F"/>
    <property type="match status" value="1"/>
</dbReference>
<evidence type="ECO:0000313" key="8">
    <source>
        <dbReference type="Proteomes" id="UP000242447"/>
    </source>
</evidence>
<dbReference type="Pfam" id="PF22458">
    <property type="entry name" value="RsmF-B_ferredox"/>
    <property type="match status" value="1"/>
</dbReference>
<feature type="active site" description="Nucleophile" evidence="5">
    <location>
        <position position="328"/>
    </location>
</feature>
<feature type="binding site" evidence="5">
    <location>
        <position position="275"/>
    </location>
    <ligand>
        <name>S-adenosyl-L-methionine</name>
        <dbReference type="ChEBI" id="CHEBI:59789"/>
    </ligand>
</feature>
<dbReference type="PANTHER" id="PTHR22807:SF53">
    <property type="entry name" value="RIBOSOMAL RNA SMALL SUBUNIT METHYLTRANSFERASE B-RELATED"/>
    <property type="match status" value="1"/>
</dbReference>
<evidence type="ECO:0000256" key="3">
    <source>
        <dbReference type="ARBA" id="ARBA00022691"/>
    </source>
</evidence>
<feature type="binding site" evidence="5">
    <location>
        <position position="235"/>
    </location>
    <ligand>
        <name>S-adenosyl-L-methionine</name>
        <dbReference type="ChEBI" id="CHEBI:59789"/>
    </ligand>
</feature>
<dbReference type="InterPro" id="IPR023267">
    <property type="entry name" value="RCMT"/>
</dbReference>
<dbReference type="KEGG" id="kro:BVG79_01308"/>
<evidence type="ECO:0000256" key="4">
    <source>
        <dbReference type="ARBA" id="ARBA00022884"/>
    </source>
</evidence>
<gene>
    <name evidence="7" type="primary">rsmB</name>
    <name evidence="7" type="ORF">BVG79_01308</name>
</gene>
<dbReference type="PRINTS" id="PR02008">
    <property type="entry name" value="RCMTFAMILY"/>
</dbReference>
<sequence>MILAGEPAERALITWARGNRYAGSGDRSAVRDLVYDALRKRGSYAYLGGALNGRGLMIGALRAAGQDPATLFTGATYAPPTLSADELAAPTTLPDSGPARWNMPEDMIAAFTQSLGADAPAAMDVLSQRADVHLRVNTKRATREAVQTSLAAEGIETALHPQVETALIATKNARRIQTAQAYTQGLVELQDAASQAAILRLPLQDGMRVLDYCAGGGGKALAMAARAKLQVFAHDAAPQRMNDIPARAARAGVKIERLSGAEIAKAAPYDLVLVDAPCSGSGTWRRTPDAKWRFGISQVENLVTLQGQILFKAAQLVARGGILAYATCSVLRDENEAQVARFLEDVPQFRQIDTLGLRPQAEWDGFFLAVLVRSETT</sequence>
<keyword evidence="8" id="KW-1185">Reference proteome</keyword>
<reference evidence="7 8" key="1">
    <citation type="submission" date="2017-02" db="EMBL/GenBank/DDBJ databases">
        <title>Ketogulonicigenium robustum SPU B003 Genome sequencing and assembly.</title>
        <authorList>
            <person name="Li Y."/>
            <person name="Liu L."/>
            <person name="Wang C."/>
            <person name="Zhang M."/>
            <person name="Zhang T."/>
            <person name="Zhang Y."/>
        </authorList>
    </citation>
    <scope>NUCLEOTIDE SEQUENCE [LARGE SCALE GENOMIC DNA]</scope>
    <source>
        <strain evidence="7 8">SPU_B003</strain>
    </source>
</reference>
<dbReference type="GO" id="GO:0008173">
    <property type="term" value="F:RNA methyltransferase activity"/>
    <property type="evidence" value="ECO:0007669"/>
    <property type="project" value="InterPro"/>
</dbReference>
<keyword evidence="4 5" id="KW-0694">RNA-binding</keyword>
<dbReference type="InterPro" id="IPR001678">
    <property type="entry name" value="MeTrfase_RsmB-F_NOP2_dom"/>
</dbReference>
<keyword evidence="3 5" id="KW-0949">S-adenosyl-L-methionine</keyword>
<protein>
    <submittedName>
        <fullName evidence="7">16S rRNA (Cytosine967-C5)-methyltransferase</fullName>
        <ecNumber evidence="7">2.1.1.176</ecNumber>
    </submittedName>
</protein>
<dbReference type="InterPro" id="IPR049560">
    <property type="entry name" value="MeTrfase_RsmB-F_NOP2_cat"/>
</dbReference>
<dbReference type="Proteomes" id="UP000242447">
    <property type="component" value="Chromosome"/>
</dbReference>
<dbReference type="InterPro" id="IPR029063">
    <property type="entry name" value="SAM-dependent_MTases_sf"/>
</dbReference>
<feature type="domain" description="SAM-dependent MTase RsmB/NOP-type" evidence="6">
    <location>
        <begin position="122"/>
        <end position="377"/>
    </location>
</feature>
<accession>A0A1W6NZL8</accession>
<dbReference type="Gene3D" id="3.40.50.150">
    <property type="entry name" value="Vaccinia Virus protein VP39"/>
    <property type="match status" value="1"/>
</dbReference>
<dbReference type="InterPro" id="IPR054728">
    <property type="entry name" value="RsmB-like_ferredoxin"/>
</dbReference>
<proteinExistence type="inferred from homology"/>
<dbReference type="SUPFAM" id="SSF53335">
    <property type="entry name" value="S-adenosyl-L-methionine-dependent methyltransferases"/>
    <property type="match status" value="1"/>
</dbReference>
<comment type="caution">
    <text evidence="5">Lacks conserved residue(s) required for the propagation of feature annotation.</text>
</comment>
<comment type="similarity">
    <text evidence="5">Belongs to the class I-like SAM-binding methyltransferase superfamily. RsmB/NOP family.</text>
</comment>
<dbReference type="PROSITE" id="PS51686">
    <property type="entry name" value="SAM_MT_RSMB_NOP"/>
    <property type="match status" value="1"/>
</dbReference>
<dbReference type="AlphaFoldDB" id="A0A1W6NZL8"/>
<organism evidence="7 8">
    <name type="scientific">Ketogulonicigenium robustum</name>
    <dbReference type="NCBI Taxonomy" id="92947"/>
    <lineage>
        <taxon>Bacteria</taxon>
        <taxon>Pseudomonadati</taxon>
        <taxon>Pseudomonadota</taxon>
        <taxon>Alphaproteobacteria</taxon>
        <taxon>Rhodobacterales</taxon>
        <taxon>Roseobacteraceae</taxon>
        <taxon>Ketogulonicigenium</taxon>
    </lineage>
</organism>
<dbReference type="EC" id="2.1.1.176" evidence="7"/>
<dbReference type="PANTHER" id="PTHR22807">
    <property type="entry name" value="NOP2 YEAST -RELATED NOL1/NOP2/FMU SUN DOMAIN-CONTAINING"/>
    <property type="match status" value="1"/>
</dbReference>